<feature type="compositionally biased region" description="Polar residues" evidence="1">
    <location>
        <begin position="63"/>
        <end position="83"/>
    </location>
</feature>
<feature type="region of interest" description="Disordered" evidence="1">
    <location>
        <begin position="145"/>
        <end position="177"/>
    </location>
</feature>
<dbReference type="Proteomes" id="UP000178908">
    <property type="component" value="Unassembled WGS sequence"/>
</dbReference>
<keyword evidence="2" id="KW-0472">Membrane</keyword>
<evidence type="ECO:0000256" key="2">
    <source>
        <dbReference type="SAM" id="Phobius"/>
    </source>
</evidence>
<gene>
    <name evidence="3" type="ORF">A3C61_00190</name>
</gene>
<protein>
    <submittedName>
        <fullName evidence="3">Uncharacterized protein</fullName>
    </submittedName>
</protein>
<accession>A0A1F8FA97</accession>
<evidence type="ECO:0000313" key="4">
    <source>
        <dbReference type="Proteomes" id="UP000178908"/>
    </source>
</evidence>
<comment type="caution">
    <text evidence="3">The sequence shown here is derived from an EMBL/GenBank/DDBJ whole genome shotgun (WGS) entry which is preliminary data.</text>
</comment>
<evidence type="ECO:0000313" key="3">
    <source>
        <dbReference type="EMBL" id="OGN10075.1"/>
    </source>
</evidence>
<feature type="compositionally biased region" description="Low complexity" evidence="1">
    <location>
        <begin position="40"/>
        <end position="49"/>
    </location>
</feature>
<sequence length="495" mass="54582">MDEKNKQKLTLDDILNQLTKPSVILGQDAGRQASIPPPLSSSQPSLRVPTSGEVKLPSLGNEVKSSSTPGTIPSPAGSQQSSISLSLRTMALDIDRLKKGQGPTSFEVKKTVQLPKQLSPAVTPVAPKENSVEVNERISMATPLAPTRPTLPIRPTIRFPQPATLTPPTQKQTSSILPQISREKPATEQTIDNYNRERIASKSNEALPGYLGASVPKKIAESPKEVLEYRALAKVIGSGMTAGIIITVIIAITAYFLLSFFVFNEEELAPLPSPTPISTPQITQTPESSELESIFRDVISINFSLPINKVDTATNLKSFIKETEINQSEFKKINFISTDSQTIALTFIELLDRLSIRYPVSLGEVIKGDNMTFMYGQEEILGGTDSLPDSSLANKKVVLIVELKDITRAKEILREWELTMSEDLKNMFNIEPNRAETPEFNNNEYGGASIRYRNFPLPDRSIDYAIVHSLIGRQYLLLTNSRESMYSPVEKIIGL</sequence>
<feature type="compositionally biased region" description="Low complexity" evidence="1">
    <location>
        <begin position="145"/>
        <end position="157"/>
    </location>
</feature>
<feature type="transmembrane region" description="Helical" evidence="2">
    <location>
        <begin position="240"/>
        <end position="263"/>
    </location>
</feature>
<keyword evidence="2" id="KW-0812">Transmembrane</keyword>
<dbReference type="EMBL" id="MGJO01000003">
    <property type="protein sequence ID" value="OGN10075.1"/>
    <property type="molecule type" value="Genomic_DNA"/>
</dbReference>
<proteinExistence type="predicted"/>
<feature type="region of interest" description="Disordered" evidence="1">
    <location>
        <begin position="27"/>
        <end position="83"/>
    </location>
</feature>
<dbReference type="AlphaFoldDB" id="A0A1F8FA97"/>
<reference evidence="3 4" key="1">
    <citation type="journal article" date="2016" name="Nat. Commun.">
        <title>Thousands of microbial genomes shed light on interconnected biogeochemical processes in an aquifer system.</title>
        <authorList>
            <person name="Anantharaman K."/>
            <person name="Brown C.T."/>
            <person name="Hug L.A."/>
            <person name="Sharon I."/>
            <person name="Castelle C.J."/>
            <person name="Probst A.J."/>
            <person name="Thomas B.C."/>
            <person name="Singh A."/>
            <person name="Wilkins M.J."/>
            <person name="Karaoz U."/>
            <person name="Brodie E.L."/>
            <person name="Williams K.H."/>
            <person name="Hubbard S.S."/>
            <person name="Banfield J.F."/>
        </authorList>
    </citation>
    <scope>NUCLEOTIDE SEQUENCE [LARGE SCALE GENOMIC DNA]</scope>
</reference>
<name>A0A1F8FA97_9BACT</name>
<feature type="compositionally biased region" description="Polar residues" evidence="1">
    <location>
        <begin position="163"/>
        <end position="177"/>
    </location>
</feature>
<evidence type="ECO:0000256" key="1">
    <source>
        <dbReference type="SAM" id="MobiDB-lite"/>
    </source>
</evidence>
<organism evidence="3 4">
    <name type="scientific">Candidatus Yanofskybacteria bacterium RIFCSPHIGHO2_02_FULL_39_10</name>
    <dbReference type="NCBI Taxonomy" id="1802674"/>
    <lineage>
        <taxon>Bacteria</taxon>
        <taxon>Candidatus Yanofskyibacteriota</taxon>
    </lineage>
</organism>
<keyword evidence="2" id="KW-1133">Transmembrane helix</keyword>